<gene>
    <name evidence="2" type="ORF">FHL15_005721</name>
</gene>
<dbReference type="Proteomes" id="UP000319160">
    <property type="component" value="Unassembled WGS sequence"/>
</dbReference>
<dbReference type="STRING" id="2512241.A0A553HZR0"/>
<comment type="caution">
    <text evidence="2">The sequence shown here is derived from an EMBL/GenBank/DDBJ whole genome shotgun (WGS) entry which is preliminary data.</text>
</comment>
<name>A0A553HZR0_9PEZI</name>
<sequence>MPRKATAKASTSTNDGDAAPKRGTKRKSTDHESTTENGGKKKAKPSEPATPEASEEEEQRPRLTSPDLEFDYDRSQLRDPRATPGRVRRPRLEDLDRELTKEFRERFTIPEVKVPKRGCSAAQKEKLYEKQALVDPTATFHDLNVCYKKGPGGSPTYDSAGFQLDYDKVAEWKKPQRYNKSRIMKGMDRSLARAELEEREIFETFFVEGKGAGADVGLKHIILDYVKDHISKDLGVPWHQIGPKQAREWQEKGFEKKKFSEWWCEPNEEENKRMSKMMTGASLRKDL</sequence>
<dbReference type="AlphaFoldDB" id="A0A553HZR0"/>
<evidence type="ECO:0000313" key="2">
    <source>
        <dbReference type="EMBL" id="TRX93446.1"/>
    </source>
</evidence>
<evidence type="ECO:0000313" key="3">
    <source>
        <dbReference type="Proteomes" id="UP000319160"/>
    </source>
</evidence>
<evidence type="ECO:0000256" key="1">
    <source>
        <dbReference type="SAM" id="MobiDB-lite"/>
    </source>
</evidence>
<accession>A0A553HZR0</accession>
<keyword evidence="3" id="KW-1185">Reference proteome</keyword>
<dbReference type="EMBL" id="VFLP01000029">
    <property type="protein sequence ID" value="TRX93446.1"/>
    <property type="molecule type" value="Genomic_DNA"/>
</dbReference>
<reference evidence="3" key="1">
    <citation type="submission" date="2019-06" db="EMBL/GenBank/DDBJ databases">
        <title>Draft genome sequence of the griseofulvin-producing fungus Xylaria cubensis strain G536.</title>
        <authorList>
            <person name="Mead M.E."/>
            <person name="Raja H.A."/>
            <person name="Steenwyk J.L."/>
            <person name="Knowles S.L."/>
            <person name="Oberlies N.H."/>
            <person name="Rokas A."/>
        </authorList>
    </citation>
    <scope>NUCLEOTIDE SEQUENCE [LARGE SCALE GENOMIC DNA]</scope>
    <source>
        <strain evidence="3">G536</strain>
    </source>
</reference>
<proteinExistence type="predicted"/>
<feature type="region of interest" description="Disordered" evidence="1">
    <location>
        <begin position="1"/>
        <end position="93"/>
    </location>
</feature>
<feature type="compositionally biased region" description="Basic and acidic residues" evidence="1">
    <location>
        <begin position="71"/>
        <end position="81"/>
    </location>
</feature>
<protein>
    <submittedName>
        <fullName evidence="2">Uncharacterized protein</fullName>
    </submittedName>
</protein>
<organism evidence="2 3">
    <name type="scientific">Xylaria flabelliformis</name>
    <dbReference type="NCBI Taxonomy" id="2512241"/>
    <lineage>
        <taxon>Eukaryota</taxon>
        <taxon>Fungi</taxon>
        <taxon>Dikarya</taxon>
        <taxon>Ascomycota</taxon>
        <taxon>Pezizomycotina</taxon>
        <taxon>Sordariomycetes</taxon>
        <taxon>Xylariomycetidae</taxon>
        <taxon>Xylariales</taxon>
        <taxon>Xylariaceae</taxon>
        <taxon>Xylaria</taxon>
    </lineage>
</organism>
<dbReference type="OrthoDB" id="197676at2759"/>